<reference evidence="2 3" key="1">
    <citation type="submission" date="2015-07" db="EMBL/GenBank/DDBJ databases">
        <title>Whole genome sequence of Herpetosiphon geysericola DSM 7119.</title>
        <authorList>
            <person name="Hemp J."/>
            <person name="Ward L.M."/>
            <person name="Pace L.A."/>
            <person name="Fischer W.W."/>
        </authorList>
    </citation>
    <scope>NUCLEOTIDE SEQUENCE [LARGE SCALE GENOMIC DNA]</scope>
    <source>
        <strain evidence="2 3">DSM 7119</strain>
    </source>
</reference>
<dbReference type="RefSeq" id="WP_054533819.1">
    <property type="nucleotide sequence ID" value="NZ_LGKP01000012.1"/>
</dbReference>
<gene>
    <name evidence="2" type="ORF">SE18_07535</name>
</gene>
<dbReference type="STRING" id="70996.SE18_07535"/>
<feature type="transmembrane region" description="Helical" evidence="1">
    <location>
        <begin position="66"/>
        <end position="84"/>
    </location>
</feature>
<keyword evidence="1" id="KW-0812">Transmembrane</keyword>
<keyword evidence="1" id="KW-1133">Transmembrane helix</keyword>
<dbReference type="EMBL" id="LGKP01000012">
    <property type="protein sequence ID" value="KPL90444.1"/>
    <property type="molecule type" value="Genomic_DNA"/>
</dbReference>
<protein>
    <submittedName>
        <fullName evidence="2">Uncharacterized protein</fullName>
    </submittedName>
</protein>
<organism evidence="2 3">
    <name type="scientific">Herpetosiphon geysericola</name>
    <dbReference type="NCBI Taxonomy" id="70996"/>
    <lineage>
        <taxon>Bacteria</taxon>
        <taxon>Bacillati</taxon>
        <taxon>Chloroflexota</taxon>
        <taxon>Chloroflexia</taxon>
        <taxon>Herpetosiphonales</taxon>
        <taxon>Herpetosiphonaceae</taxon>
        <taxon>Herpetosiphon</taxon>
    </lineage>
</organism>
<evidence type="ECO:0000313" key="3">
    <source>
        <dbReference type="Proteomes" id="UP000050277"/>
    </source>
</evidence>
<evidence type="ECO:0000256" key="1">
    <source>
        <dbReference type="SAM" id="Phobius"/>
    </source>
</evidence>
<dbReference type="Proteomes" id="UP000050277">
    <property type="component" value="Unassembled WGS sequence"/>
</dbReference>
<name>A0A0P6Z0N5_9CHLR</name>
<keyword evidence="1" id="KW-0472">Membrane</keyword>
<comment type="caution">
    <text evidence="2">The sequence shown here is derived from an EMBL/GenBank/DDBJ whole genome shotgun (WGS) entry which is preliminary data.</text>
</comment>
<sequence>MSATSLILPEPLNSSWLERYLQSPFKQPLEPVLIKQVVQGLIGIELPHHATLVKTPLAQHPKSGNAAFKLITMVIVLLIMGVLML</sequence>
<dbReference type="AlphaFoldDB" id="A0A0P6Z0N5"/>
<keyword evidence="3" id="KW-1185">Reference proteome</keyword>
<evidence type="ECO:0000313" key="2">
    <source>
        <dbReference type="EMBL" id="KPL90444.1"/>
    </source>
</evidence>
<accession>A0A0P6Z0N5</accession>
<proteinExistence type="predicted"/>